<accession>A0A0P0WSI8</accession>
<reference evidence="2" key="1">
    <citation type="journal article" date="2005" name="Nature">
        <title>The map-based sequence of the rice genome.</title>
        <authorList>
            <consortium name="International rice genome sequencing project (IRGSP)"/>
            <person name="Matsumoto T."/>
            <person name="Wu J."/>
            <person name="Kanamori H."/>
            <person name="Katayose Y."/>
            <person name="Fujisawa M."/>
            <person name="Namiki N."/>
            <person name="Mizuno H."/>
            <person name="Yamamoto K."/>
            <person name="Antonio B.A."/>
            <person name="Baba T."/>
            <person name="Sakata K."/>
            <person name="Nagamura Y."/>
            <person name="Aoki H."/>
            <person name="Arikawa K."/>
            <person name="Arita K."/>
            <person name="Bito T."/>
            <person name="Chiden Y."/>
            <person name="Fujitsuka N."/>
            <person name="Fukunaka R."/>
            <person name="Hamada M."/>
            <person name="Harada C."/>
            <person name="Hayashi A."/>
            <person name="Hijishita S."/>
            <person name="Honda M."/>
            <person name="Hosokawa S."/>
            <person name="Ichikawa Y."/>
            <person name="Idonuma A."/>
            <person name="Iijima M."/>
            <person name="Ikeda M."/>
            <person name="Ikeno M."/>
            <person name="Ito K."/>
            <person name="Ito S."/>
            <person name="Ito T."/>
            <person name="Ito Y."/>
            <person name="Ito Y."/>
            <person name="Iwabuchi A."/>
            <person name="Kamiya K."/>
            <person name="Karasawa W."/>
            <person name="Kurita K."/>
            <person name="Katagiri S."/>
            <person name="Kikuta A."/>
            <person name="Kobayashi H."/>
            <person name="Kobayashi N."/>
            <person name="Machita K."/>
            <person name="Maehara T."/>
            <person name="Masukawa M."/>
            <person name="Mizubayashi T."/>
            <person name="Mukai Y."/>
            <person name="Nagasaki H."/>
            <person name="Nagata Y."/>
            <person name="Naito S."/>
            <person name="Nakashima M."/>
            <person name="Nakama Y."/>
            <person name="Nakamichi Y."/>
            <person name="Nakamura M."/>
            <person name="Meguro A."/>
            <person name="Negishi M."/>
            <person name="Ohta I."/>
            <person name="Ohta T."/>
            <person name="Okamoto M."/>
            <person name="Ono N."/>
            <person name="Saji S."/>
            <person name="Sakaguchi M."/>
            <person name="Sakai K."/>
            <person name="Shibata M."/>
            <person name="Shimokawa T."/>
            <person name="Song J."/>
            <person name="Takazaki Y."/>
            <person name="Terasawa K."/>
            <person name="Tsugane M."/>
            <person name="Tsuji K."/>
            <person name="Ueda S."/>
            <person name="Waki K."/>
            <person name="Yamagata H."/>
            <person name="Yamamoto M."/>
            <person name="Yamamoto S."/>
            <person name="Yamane H."/>
            <person name="Yoshiki S."/>
            <person name="Yoshihara R."/>
            <person name="Yukawa K."/>
            <person name="Zhong H."/>
            <person name="Yano M."/>
            <person name="Yuan Q."/>
            <person name="Ouyang S."/>
            <person name="Liu J."/>
            <person name="Jones K.M."/>
            <person name="Gansberger K."/>
            <person name="Moffat K."/>
            <person name="Hill J."/>
            <person name="Bera J."/>
            <person name="Fadrosh D."/>
            <person name="Jin S."/>
            <person name="Johri S."/>
            <person name="Kim M."/>
            <person name="Overton L."/>
            <person name="Reardon M."/>
            <person name="Tsitrin T."/>
            <person name="Vuong H."/>
            <person name="Weaver B."/>
            <person name="Ciecko A."/>
            <person name="Tallon L."/>
            <person name="Jackson J."/>
            <person name="Pai G."/>
            <person name="Aken S.V."/>
            <person name="Utterback T."/>
            <person name="Reidmuller S."/>
            <person name="Feldblyum T."/>
            <person name="Hsiao J."/>
            <person name="Zismann V."/>
            <person name="Iobst S."/>
            <person name="de Vazeille A.R."/>
            <person name="Buell C.R."/>
            <person name="Ying K."/>
            <person name="Li Y."/>
            <person name="Lu T."/>
            <person name="Huang Y."/>
            <person name="Zhao Q."/>
            <person name="Feng Q."/>
            <person name="Zhang L."/>
            <person name="Zhu J."/>
            <person name="Weng Q."/>
            <person name="Mu J."/>
            <person name="Lu Y."/>
            <person name="Fan D."/>
            <person name="Liu Y."/>
            <person name="Guan J."/>
            <person name="Zhang Y."/>
            <person name="Yu S."/>
            <person name="Liu X."/>
            <person name="Zhang Y."/>
            <person name="Hong G."/>
            <person name="Han B."/>
            <person name="Choisne N."/>
            <person name="Demange N."/>
            <person name="Orjeda G."/>
            <person name="Samain S."/>
            <person name="Cattolico L."/>
            <person name="Pelletier E."/>
            <person name="Couloux A."/>
            <person name="Segurens B."/>
            <person name="Wincker P."/>
            <person name="D'Hont A."/>
            <person name="Scarpelli C."/>
            <person name="Weissenbach J."/>
            <person name="Salanoubat M."/>
            <person name="Quetier F."/>
            <person name="Yu Y."/>
            <person name="Kim H.R."/>
            <person name="Rambo T."/>
            <person name="Currie J."/>
            <person name="Collura K."/>
            <person name="Luo M."/>
            <person name="Yang T."/>
            <person name="Ammiraju J.S.S."/>
            <person name="Engler F."/>
            <person name="Soderlund C."/>
            <person name="Wing R.A."/>
            <person name="Palmer L.E."/>
            <person name="de la Bastide M."/>
            <person name="Spiegel L."/>
            <person name="Nascimento L."/>
            <person name="Zutavern T."/>
            <person name="O'Shaughnessy A."/>
            <person name="Dike S."/>
            <person name="Dedhia N."/>
            <person name="Preston R."/>
            <person name="Balija V."/>
            <person name="McCombie W.R."/>
            <person name="Chow T."/>
            <person name="Chen H."/>
            <person name="Chung M."/>
            <person name="Chen C."/>
            <person name="Shaw J."/>
            <person name="Wu H."/>
            <person name="Hsiao K."/>
            <person name="Chao Y."/>
            <person name="Chu M."/>
            <person name="Cheng C."/>
            <person name="Hour A."/>
            <person name="Lee P."/>
            <person name="Lin S."/>
            <person name="Lin Y."/>
            <person name="Liou J."/>
            <person name="Liu S."/>
            <person name="Hsing Y."/>
            <person name="Raghuvanshi S."/>
            <person name="Mohanty A."/>
            <person name="Bharti A.K."/>
            <person name="Gaur A."/>
            <person name="Gupta V."/>
            <person name="Kumar D."/>
            <person name="Ravi V."/>
            <person name="Vij S."/>
            <person name="Kapur A."/>
            <person name="Khurana P."/>
            <person name="Khurana P."/>
            <person name="Khurana J.P."/>
            <person name="Tyagi A.K."/>
            <person name="Gaikwad K."/>
            <person name="Singh A."/>
            <person name="Dalal V."/>
            <person name="Srivastava S."/>
            <person name="Dixit A."/>
            <person name="Pal A.K."/>
            <person name="Ghazi I.A."/>
            <person name="Yadav M."/>
            <person name="Pandit A."/>
            <person name="Bhargava A."/>
            <person name="Sureshbabu K."/>
            <person name="Batra K."/>
            <person name="Sharma T.R."/>
            <person name="Mohapatra T."/>
            <person name="Singh N.K."/>
            <person name="Messing J."/>
            <person name="Nelson A.B."/>
            <person name="Fuks G."/>
            <person name="Kavchok S."/>
            <person name="Keizer G."/>
            <person name="Linton E."/>
            <person name="Llaca V."/>
            <person name="Song R."/>
            <person name="Tanyolac B."/>
            <person name="Young S."/>
            <person name="Ho-Il K."/>
            <person name="Hahn J.H."/>
            <person name="Sangsakoo G."/>
            <person name="Vanavichit A."/>
            <person name="de Mattos Luiz.A.T."/>
            <person name="Zimmer P.D."/>
            <person name="Malone G."/>
            <person name="Dellagostin O."/>
            <person name="de Oliveira A.C."/>
            <person name="Bevan M."/>
            <person name="Bancroft I."/>
            <person name="Minx P."/>
            <person name="Cordum H."/>
            <person name="Wilson R."/>
            <person name="Cheng Z."/>
            <person name="Jin W."/>
            <person name="Jiang J."/>
            <person name="Leong S.A."/>
            <person name="Iwama H."/>
            <person name="Gojobori T."/>
            <person name="Itoh T."/>
            <person name="Niimura Y."/>
            <person name="Fujii Y."/>
            <person name="Habara T."/>
            <person name="Sakai H."/>
            <person name="Sato Y."/>
            <person name="Wilson G."/>
            <person name="Kumar K."/>
            <person name="McCouch S."/>
            <person name="Juretic N."/>
            <person name="Hoen D."/>
            <person name="Wright S."/>
            <person name="Bruskiewich R."/>
            <person name="Bureau T."/>
            <person name="Miyao A."/>
            <person name="Hirochika H."/>
            <person name="Nishikawa T."/>
            <person name="Kadowaki K."/>
            <person name="Sugiura M."/>
            <person name="Burr B."/>
            <person name="Sasaki T."/>
        </authorList>
    </citation>
    <scope>NUCLEOTIDE SEQUENCE [LARGE SCALE GENOMIC DNA]</scope>
    <source>
        <strain evidence="2">cv. Nipponbare</strain>
    </source>
</reference>
<evidence type="ECO:0000313" key="1">
    <source>
        <dbReference type="EMBL" id="BAS95951.1"/>
    </source>
</evidence>
<protein>
    <submittedName>
        <fullName evidence="1">Os06g0128450 protein</fullName>
    </submittedName>
</protein>
<keyword evidence="2" id="KW-1185">Reference proteome</keyword>
<dbReference type="EMBL" id="AP014962">
    <property type="protein sequence ID" value="BAS95951.1"/>
    <property type="molecule type" value="Genomic_DNA"/>
</dbReference>
<dbReference type="AlphaFoldDB" id="A0A0P0WSI8"/>
<dbReference type="Gramene" id="Os06t0128450-00">
    <property type="protein sequence ID" value="Os06t0128450-00"/>
    <property type="gene ID" value="Os06g0128450"/>
</dbReference>
<reference evidence="1 2" key="2">
    <citation type="journal article" date="2013" name="Plant Cell Physiol.">
        <title>Rice Annotation Project Database (RAP-DB): an integrative and interactive database for rice genomics.</title>
        <authorList>
            <person name="Sakai H."/>
            <person name="Lee S.S."/>
            <person name="Tanaka T."/>
            <person name="Numa H."/>
            <person name="Kim J."/>
            <person name="Kawahara Y."/>
            <person name="Wakimoto H."/>
            <person name="Yang C.C."/>
            <person name="Iwamoto M."/>
            <person name="Abe T."/>
            <person name="Yamada Y."/>
            <person name="Muto A."/>
            <person name="Inokuchi H."/>
            <person name="Ikemura T."/>
            <person name="Matsumoto T."/>
            <person name="Sasaki T."/>
            <person name="Itoh T."/>
        </authorList>
    </citation>
    <scope>NUCLEOTIDE SEQUENCE [LARGE SCALE GENOMIC DNA]</scope>
    <source>
        <strain evidence="2">cv. Nipponbare</strain>
    </source>
</reference>
<name>A0A0P0WSI8_ORYSJ</name>
<gene>
    <name evidence="1" type="ordered locus">Os06g0128450</name>
    <name evidence="1" type="ORF">OSNPB_060128450</name>
</gene>
<evidence type="ECO:0000313" key="2">
    <source>
        <dbReference type="Proteomes" id="UP000059680"/>
    </source>
</evidence>
<dbReference type="Proteomes" id="UP000059680">
    <property type="component" value="Chromosome 6"/>
</dbReference>
<dbReference type="InParanoid" id="A0A0P0WSI8"/>
<reference evidence="1 2" key="3">
    <citation type="journal article" date="2013" name="Rice">
        <title>Improvement of the Oryza sativa Nipponbare reference genome using next generation sequence and optical map data.</title>
        <authorList>
            <person name="Kawahara Y."/>
            <person name="de la Bastide M."/>
            <person name="Hamilton J.P."/>
            <person name="Kanamori H."/>
            <person name="McCombie W.R."/>
            <person name="Ouyang S."/>
            <person name="Schwartz D.C."/>
            <person name="Tanaka T."/>
            <person name="Wu J."/>
            <person name="Zhou S."/>
            <person name="Childs K.L."/>
            <person name="Davidson R.M."/>
            <person name="Lin H."/>
            <person name="Quesada-Ocampo L."/>
            <person name="Vaillancourt B."/>
            <person name="Sakai H."/>
            <person name="Lee S.S."/>
            <person name="Kim J."/>
            <person name="Numa H."/>
            <person name="Itoh T."/>
            <person name="Buell C.R."/>
            <person name="Matsumoto T."/>
        </authorList>
    </citation>
    <scope>NUCLEOTIDE SEQUENCE [LARGE SCALE GENOMIC DNA]</scope>
    <source>
        <strain evidence="2">cv. Nipponbare</strain>
    </source>
</reference>
<dbReference type="PaxDb" id="39947-A0A0P0WSI8"/>
<sequence length="77" mass="8821">MKQRKANHKTSNHMPYLFPFLEFSSYSVYRTLHAGIQNGQHTKMQVLSNHHQGPGNLQFLKSCASQTSLITPSIHRL</sequence>
<proteinExistence type="predicted"/>
<organism evidence="1 2">
    <name type="scientific">Oryza sativa subsp. japonica</name>
    <name type="common">Rice</name>
    <dbReference type="NCBI Taxonomy" id="39947"/>
    <lineage>
        <taxon>Eukaryota</taxon>
        <taxon>Viridiplantae</taxon>
        <taxon>Streptophyta</taxon>
        <taxon>Embryophyta</taxon>
        <taxon>Tracheophyta</taxon>
        <taxon>Spermatophyta</taxon>
        <taxon>Magnoliopsida</taxon>
        <taxon>Liliopsida</taxon>
        <taxon>Poales</taxon>
        <taxon>Poaceae</taxon>
        <taxon>BOP clade</taxon>
        <taxon>Oryzoideae</taxon>
        <taxon>Oryzeae</taxon>
        <taxon>Oryzinae</taxon>
        <taxon>Oryza</taxon>
        <taxon>Oryza sativa</taxon>
    </lineage>
</organism>